<dbReference type="PANTHER" id="PTHR43355:SF2">
    <property type="entry name" value="FLAVIN REDUCTASE (NADPH)"/>
    <property type="match status" value="1"/>
</dbReference>
<dbReference type="Gene3D" id="3.40.50.720">
    <property type="entry name" value="NAD(P)-binding Rossmann-like Domain"/>
    <property type="match status" value="1"/>
</dbReference>
<name>A0A840U680_9BACT</name>
<organism evidence="2 3">
    <name type="scientific">Rhabdobacter roseus</name>
    <dbReference type="NCBI Taxonomy" id="1655419"/>
    <lineage>
        <taxon>Bacteria</taxon>
        <taxon>Pseudomonadati</taxon>
        <taxon>Bacteroidota</taxon>
        <taxon>Cytophagia</taxon>
        <taxon>Cytophagales</taxon>
        <taxon>Cytophagaceae</taxon>
        <taxon>Rhabdobacter</taxon>
    </lineage>
</organism>
<evidence type="ECO:0000313" key="2">
    <source>
        <dbReference type="EMBL" id="MBB5287329.1"/>
    </source>
</evidence>
<evidence type="ECO:0000313" key="3">
    <source>
        <dbReference type="Proteomes" id="UP000557307"/>
    </source>
</evidence>
<keyword evidence="3" id="KW-1185">Reference proteome</keyword>
<comment type="caution">
    <text evidence="2">The sequence shown here is derived from an EMBL/GenBank/DDBJ whole genome shotgun (WGS) entry which is preliminary data.</text>
</comment>
<sequence length="225" mass="25508">MATETKQILILGATGRTGQWLVREALERGYQVHALVRPQSTLPISHERLTVFRGSPLDEQVLGQALAGCVAALSALNISRKKEWWLWSELSAAPTLMSDVMRQLVKVGTSLGVRRLLVVTAWGVAETKKDLPGWFRWIINNTQIGVTYQDHERQEEVLEQSGTDWTLVRPVGLTNHNKEVPVRVLLNTHHTKPKLTISRRMTARFMLDCLEQGQYIHQKPVIFEA</sequence>
<dbReference type="Pfam" id="PF13460">
    <property type="entry name" value="NAD_binding_10"/>
    <property type="match status" value="1"/>
</dbReference>
<evidence type="ECO:0000259" key="1">
    <source>
        <dbReference type="Pfam" id="PF13460"/>
    </source>
</evidence>
<dbReference type="InterPro" id="IPR036291">
    <property type="entry name" value="NAD(P)-bd_dom_sf"/>
</dbReference>
<dbReference type="EMBL" id="JACHGF010000016">
    <property type="protein sequence ID" value="MBB5287329.1"/>
    <property type="molecule type" value="Genomic_DNA"/>
</dbReference>
<reference evidence="2 3" key="1">
    <citation type="submission" date="2020-08" db="EMBL/GenBank/DDBJ databases">
        <title>Genomic Encyclopedia of Type Strains, Phase IV (KMG-IV): sequencing the most valuable type-strain genomes for metagenomic binning, comparative biology and taxonomic classification.</title>
        <authorList>
            <person name="Goeker M."/>
        </authorList>
    </citation>
    <scope>NUCLEOTIDE SEQUENCE [LARGE SCALE GENOMIC DNA]</scope>
    <source>
        <strain evidence="2 3">DSM 105074</strain>
    </source>
</reference>
<dbReference type="RefSeq" id="WP_184179321.1">
    <property type="nucleotide sequence ID" value="NZ_JACHGF010000016.1"/>
</dbReference>
<gene>
    <name evidence="2" type="ORF">HNQ92_005492</name>
</gene>
<dbReference type="GO" id="GO:0004074">
    <property type="term" value="F:biliverdin reductase [NAD(P)H] activity"/>
    <property type="evidence" value="ECO:0007669"/>
    <property type="project" value="TreeGrafter"/>
</dbReference>
<feature type="domain" description="NAD(P)-binding" evidence="1">
    <location>
        <begin position="12"/>
        <end position="212"/>
    </location>
</feature>
<dbReference type="PANTHER" id="PTHR43355">
    <property type="entry name" value="FLAVIN REDUCTASE (NADPH)"/>
    <property type="match status" value="1"/>
</dbReference>
<accession>A0A840U680</accession>
<protein>
    <submittedName>
        <fullName evidence="2">Putative NADH-flavin reductase</fullName>
    </submittedName>
</protein>
<dbReference type="AlphaFoldDB" id="A0A840U680"/>
<dbReference type="InterPro" id="IPR016040">
    <property type="entry name" value="NAD(P)-bd_dom"/>
</dbReference>
<dbReference type="InterPro" id="IPR051606">
    <property type="entry name" value="Polyketide_Oxido-like"/>
</dbReference>
<dbReference type="Proteomes" id="UP000557307">
    <property type="component" value="Unassembled WGS sequence"/>
</dbReference>
<dbReference type="GO" id="GO:0042602">
    <property type="term" value="F:riboflavin reductase (NADPH) activity"/>
    <property type="evidence" value="ECO:0007669"/>
    <property type="project" value="TreeGrafter"/>
</dbReference>
<dbReference type="SUPFAM" id="SSF51735">
    <property type="entry name" value="NAD(P)-binding Rossmann-fold domains"/>
    <property type="match status" value="1"/>
</dbReference>
<proteinExistence type="predicted"/>